<evidence type="ECO:0000313" key="2">
    <source>
        <dbReference type="Proteomes" id="UP001165293"/>
    </source>
</evidence>
<sequence length="84" mass="9879">MENKRIALPGAKPGWRLEGHLRVVNGIWKRFRVDAEGPVHTNKLGEQKRWHEIFDGYDCEESARRYMQEHYGHDPFIGKPDTGY</sequence>
<evidence type="ECO:0008006" key="3">
    <source>
        <dbReference type="Google" id="ProtNLM"/>
    </source>
</evidence>
<dbReference type="Proteomes" id="UP001165293">
    <property type="component" value="Unassembled WGS sequence"/>
</dbReference>
<keyword evidence="2" id="KW-1185">Reference proteome</keyword>
<reference evidence="1" key="1">
    <citation type="submission" date="2021-10" db="EMBL/GenBank/DDBJ databases">
        <authorList>
            <person name="Lyu M."/>
            <person name="Wang X."/>
            <person name="Meng X."/>
            <person name="Xu K."/>
        </authorList>
    </citation>
    <scope>NUCLEOTIDE SEQUENCE</scope>
    <source>
        <strain evidence="1">A6</strain>
    </source>
</reference>
<accession>A0ABS8JLY3</accession>
<proteinExistence type="predicted"/>
<organism evidence="1 2">
    <name type="scientific">Noviluteimonas lactosilytica</name>
    <dbReference type="NCBI Taxonomy" id="2888523"/>
    <lineage>
        <taxon>Bacteria</taxon>
        <taxon>Pseudomonadati</taxon>
        <taxon>Pseudomonadota</taxon>
        <taxon>Gammaproteobacteria</taxon>
        <taxon>Lysobacterales</taxon>
        <taxon>Lysobacteraceae</taxon>
        <taxon>Noviluteimonas</taxon>
    </lineage>
</organism>
<dbReference type="EMBL" id="JAJGAK010000005">
    <property type="protein sequence ID" value="MCC8364623.1"/>
    <property type="molecule type" value="Genomic_DNA"/>
</dbReference>
<name>A0ABS8JLY3_9GAMM</name>
<dbReference type="RefSeq" id="WP_230528417.1">
    <property type="nucleotide sequence ID" value="NZ_JAJGAK010000005.1"/>
</dbReference>
<comment type="caution">
    <text evidence="1">The sequence shown here is derived from an EMBL/GenBank/DDBJ whole genome shotgun (WGS) entry which is preliminary data.</text>
</comment>
<protein>
    <recommendedName>
        <fullName evidence="3">HNH endonuclease</fullName>
    </recommendedName>
</protein>
<gene>
    <name evidence="1" type="ORF">LK996_16250</name>
</gene>
<evidence type="ECO:0000313" key="1">
    <source>
        <dbReference type="EMBL" id="MCC8364623.1"/>
    </source>
</evidence>